<reference evidence="1 2" key="1">
    <citation type="submission" date="2012-04" db="EMBL/GenBank/DDBJ databases">
        <title>The Genome Sequence of Saprolegnia declina VS20.</title>
        <authorList>
            <consortium name="The Broad Institute Genome Sequencing Platform"/>
            <person name="Russ C."/>
            <person name="Nusbaum C."/>
            <person name="Tyler B."/>
            <person name="van West P."/>
            <person name="Dieguez-Uribeondo J."/>
            <person name="de Bruijn I."/>
            <person name="Tripathy S."/>
            <person name="Jiang R."/>
            <person name="Young S.K."/>
            <person name="Zeng Q."/>
            <person name="Gargeya S."/>
            <person name="Fitzgerald M."/>
            <person name="Haas B."/>
            <person name="Abouelleil A."/>
            <person name="Alvarado L."/>
            <person name="Arachchi H.M."/>
            <person name="Berlin A."/>
            <person name="Chapman S.B."/>
            <person name="Goldberg J."/>
            <person name="Griggs A."/>
            <person name="Gujja S."/>
            <person name="Hansen M."/>
            <person name="Howarth C."/>
            <person name="Imamovic A."/>
            <person name="Larimer J."/>
            <person name="McCowen C."/>
            <person name="Montmayeur A."/>
            <person name="Murphy C."/>
            <person name="Neiman D."/>
            <person name="Pearson M."/>
            <person name="Priest M."/>
            <person name="Roberts A."/>
            <person name="Saif S."/>
            <person name="Shea T."/>
            <person name="Sisk P."/>
            <person name="Sykes S."/>
            <person name="Wortman J."/>
            <person name="Nusbaum C."/>
            <person name="Birren B."/>
        </authorList>
    </citation>
    <scope>NUCLEOTIDE SEQUENCE [LARGE SCALE GENOMIC DNA]</scope>
    <source>
        <strain evidence="1 2">VS20</strain>
    </source>
</reference>
<protein>
    <submittedName>
        <fullName evidence="1">Uncharacterized protein</fullName>
    </submittedName>
</protein>
<evidence type="ECO:0000313" key="1">
    <source>
        <dbReference type="EMBL" id="EQC29159.1"/>
    </source>
</evidence>
<name>T0PUG4_SAPDV</name>
<dbReference type="VEuPathDB" id="FungiDB:SDRG_13032"/>
<dbReference type="STRING" id="1156394.T0PUG4"/>
<dbReference type="InterPro" id="IPR002110">
    <property type="entry name" value="Ankyrin_rpt"/>
</dbReference>
<dbReference type="AlphaFoldDB" id="T0PUG4"/>
<dbReference type="EMBL" id="JH767186">
    <property type="protein sequence ID" value="EQC29159.1"/>
    <property type="molecule type" value="Genomic_DNA"/>
</dbReference>
<dbReference type="PANTHER" id="PTHR46586">
    <property type="entry name" value="ANKYRIN REPEAT-CONTAINING PROTEIN"/>
    <property type="match status" value="1"/>
</dbReference>
<dbReference type="InParanoid" id="T0PUG4"/>
<dbReference type="Pfam" id="PF12796">
    <property type="entry name" value="Ank_2"/>
    <property type="match status" value="1"/>
</dbReference>
<evidence type="ECO:0000313" key="2">
    <source>
        <dbReference type="Proteomes" id="UP000030762"/>
    </source>
</evidence>
<proteinExistence type="predicted"/>
<dbReference type="InterPro" id="IPR036770">
    <property type="entry name" value="Ankyrin_rpt-contain_sf"/>
</dbReference>
<keyword evidence="2" id="KW-1185">Reference proteome</keyword>
<dbReference type="Gene3D" id="1.25.40.20">
    <property type="entry name" value="Ankyrin repeat-containing domain"/>
    <property type="match status" value="2"/>
</dbReference>
<dbReference type="Proteomes" id="UP000030762">
    <property type="component" value="Unassembled WGS sequence"/>
</dbReference>
<dbReference type="OrthoDB" id="74529at2759"/>
<dbReference type="InterPro" id="IPR052050">
    <property type="entry name" value="SecEffector_AnkRepeat"/>
</dbReference>
<dbReference type="PANTHER" id="PTHR46586:SF3">
    <property type="entry name" value="ANKYRIN REPEAT-CONTAINING PROTEIN"/>
    <property type="match status" value="1"/>
</dbReference>
<sequence>MAATVLLNDALWPMLMAYQHGLPWCIGELERLSATITLAPVADPGGPLCLHNVPPRFLATPYLRRNAPQRHAPLTAGTLFLYDKDAMASLPLHLSILEGHLRHIVLWGVHRPHCFQRSTIELAAACGHTDIVQHLATQMTLPVTTKTVDLAAMNGNEALLRWLFDLPARRGGTRLALDGAAAHGHLAIVQLLVSKGRYYGSRNVVAAAVHNGHIHIARFLLESGRYAYNYCARAYMQDYYGVQHVNVPGTAQLACIKLLLATYHADAIDAVAIEGAIRTSGVAALVFCFNAGVVALTSRLIEYIANLGDVDAMRFALQQLLQLHQKPAHWLSAPSRWWGSVRRASLTHTWSPSGWSICRATDIAAARGHLGVLQLLHAARLDCGTSSAIVYAAANGHLATVQWLYETLRDLNVDVALSSAAAYGHSDVVDALLGMQRESQRRLPLEFAWTTWCLDPIETRDVAIIVAHVEPQVAAAATGHVEILQRLPPRVSPAHLVDEACKHGHLNVVKALWSECDGSYSLPTLLKALAAGHLLVVEYLLLHGKLWSASKFSDDAAAVDAIYTAAAHQGNVDVYVRIAACLPHGVSRQAIGTLLSDVIERRHWRLLSHLLTDATLVVSSDVVALASARAPKTLVDAMQARAVTTSVAEM</sequence>
<dbReference type="GeneID" id="19953759"/>
<gene>
    <name evidence="1" type="ORF">SDRG_13032</name>
</gene>
<dbReference type="SUPFAM" id="SSF48403">
    <property type="entry name" value="Ankyrin repeat"/>
    <property type="match status" value="2"/>
</dbReference>
<dbReference type="SMART" id="SM00248">
    <property type="entry name" value="ANK"/>
    <property type="match status" value="5"/>
</dbReference>
<dbReference type="RefSeq" id="XP_008617337.1">
    <property type="nucleotide sequence ID" value="XM_008619115.1"/>
</dbReference>
<organism evidence="1 2">
    <name type="scientific">Saprolegnia diclina (strain VS20)</name>
    <dbReference type="NCBI Taxonomy" id="1156394"/>
    <lineage>
        <taxon>Eukaryota</taxon>
        <taxon>Sar</taxon>
        <taxon>Stramenopiles</taxon>
        <taxon>Oomycota</taxon>
        <taxon>Saprolegniomycetes</taxon>
        <taxon>Saprolegniales</taxon>
        <taxon>Saprolegniaceae</taxon>
        <taxon>Saprolegnia</taxon>
    </lineage>
</organism>
<accession>T0PUG4</accession>